<evidence type="ECO:0000259" key="4">
    <source>
        <dbReference type="PROSITE" id="PS51077"/>
    </source>
</evidence>
<dbReference type="InterPro" id="IPR036390">
    <property type="entry name" value="WH_DNA-bd_sf"/>
</dbReference>
<dbReference type="PANTHER" id="PTHR30136">
    <property type="entry name" value="HELIX-TURN-HELIX TRANSCRIPTIONAL REGULATOR, ICLR FAMILY"/>
    <property type="match status" value="1"/>
</dbReference>
<evidence type="ECO:0000256" key="1">
    <source>
        <dbReference type="ARBA" id="ARBA00023015"/>
    </source>
</evidence>
<sequence length="276" mass="29301">MPTPAAATAPPLESSMLARAARILYAFTTTTPELSMSDVVRRTGLPRSSVHRIMDQLVQLRALERTGSRYRLGLGLLELGALAVHQNRLRETALPHLRALHTATGAMVHLAVLDGHEIVYLEKIGGSAGGRAPSRLGGRQPAYCTGAGKAILAFADADRLAEALAAGLPARTPFTITDERVLRRELARIREHGVAFDREEGYRGIACIAAPLRDAGGAPVAAISISGPPAKMDPQRLVPPLLTTSRAVWRALFAPGRRRADAPPAAESGFPVIGKG</sequence>
<gene>
    <name evidence="6" type="ORF">ACFQ11_20805</name>
</gene>
<dbReference type="PROSITE" id="PS51078">
    <property type="entry name" value="ICLR_ED"/>
    <property type="match status" value="1"/>
</dbReference>
<dbReference type="Pfam" id="PF09339">
    <property type="entry name" value="HTH_IclR"/>
    <property type="match status" value="1"/>
</dbReference>
<evidence type="ECO:0000313" key="7">
    <source>
        <dbReference type="Proteomes" id="UP001596972"/>
    </source>
</evidence>
<protein>
    <submittedName>
        <fullName evidence="6">IclR family transcriptional regulator</fullName>
    </submittedName>
</protein>
<dbReference type="RefSeq" id="WP_378301046.1">
    <property type="nucleotide sequence ID" value="NZ_JBHTJA010000043.1"/>
</dbReference>
<dbReference type="Pfam" id="PF01614">
    <property type="entry name" value="IclR_C"/>
    <property type="match status" value="1"/>
</dbReference>
<evidence type="ECO:0000259" key="5">
    <source>
        <dbReference type="PROSITE" id="PS51078"/>
    </source>
</evidence>
<proteinExistence type="predicted"/>
<dbReference type="Gene3D" id="1.10.10.10">
    <property type="entry name" value="Winged helix-like DNA-binding domain superfamily/Winged helix DNA-binding domain"/>
    <property type="match status" value="1"/>
</dbReference>
<dbReference type="PROSITE" id="PS51077">
    <property type="entry name" value="HTH_ICLR"/>
    <property type="match status" value="1"/>
</dbReference>
<dbReference type="SMART" id="SM00346">
    <property type="entry name" value="HTH_ICLR"/>
    <property type="match status" value="1"/>
</dbReference>
<accession>A0ABW3ER49</accession>
<evidence type="ECO:0000256" key="3">
    <source>
        <dbReference type="ARBA" id="ARBA00023163"/>
    </source>
</evidence>
<keyword evidence="2" id="KW-0238">DNA-binding</keyword>
<dbReference type="Gene3D" id="3.30.450.40">
    <property type="match status" value="1"/>
</dbReference>
<keyword evidence="3" id="KW-0804">Transcription</keyword>
<dbReference type="EMBL" id="JBHTJA010000043">
    <property type="protein sequence ID" value="MFD0902853.1"/>
    <property type="molecule type" value="Genomic_DNA"/>
</dbReference>
<feature type="domain" description="HTH iclR-type" evidence="4">
    <location>
        <begin position="14"/>
        <end position="74"/>
    </location>
</feature>
<dbReference type="InterPro" id="IPR050707">
    <property type="entry name" value="HTH_MetabolicPath_Reg"/>
</dbReference>
<keyword evidence="1" id="KW-0805">Transcription regulation</keyword>
<dbReference type="PANTHER" id="PTHR30136:SF24">
    <property type="entry name" value="HTH-TYPE TRANSCRIPTIONAL REPRESSOR ALLR"/>
    <property type="match status" value="1"/>
</dbReference>
<feature type="domain" description="IclR-ED" evidence="5">
    <location>
        <begin position="75"/>
        <end position="258"/>
    </location>
</feature>
<dbReference type="Proteomes" id="UP001596972">
    <property type="component" value="Unassembled WGS sequence"/>
</dbReference>
<dbReference type="InterPro" id="IPR005471">
    <property type="entry name" value="Tscrpt_reg_IclR_N"/>
</dbReference>
<dbReference type="InterPro" id="IPR029016">
    <property type="entry name" value="GAF-like_dom_sf"/>
</dbReference>
<reference evidence="7" key="1">
    <citation type="journal article" date="2019" name="Int. J. Syst. Evol. Microbiol.">
        <title>The Global Catalogue of Microorganisms (GCM) 10K type strain sequencing project: providing services to taxonomists for standard genome sequencing and annotation.</title>
        <authorList>
            <consortium name="The Broad Institute Genomics Platform"/>
            <consortium name="The Broad Institute Genome Sequencing Center for Infectious Disease"/>
            <person name="Wu L."/>
            <person name="Ma J."/>
        </authorList>
    </citation>
    <scope>NUCLEOTIDE SEQUENCE [LARGE SCALE GENOMIC DNA]</scope>
    <source>
        <strain evidence="7">JCM 31202</strain>
    </source>
</reference>
<evidence type="ECO:0000256" key="2">
    <source>
        <dbReference type="ARBA" id="ARBA00023125"/>
    </source>
</evidence>
<dbReference type="SUPFAM" id="SSF46785">
    <property type="entry name" value="Winged helix' DNA-binding domain"/>
    <property type="match status" value="1"/>
</dbReference>
<dbReference type="SUPFAM" id="SSF55781">
    <property type="entry name" value="GAF domain-like"/>
    <property type="match status" value="1"/>
</dbReference>
<dbReference type="InterPro" id="IPR036388">
    <property type="entry name" value="WH-like_DNA-bd_sf"/>
</dbReference>
<evidence type="ECO:0000313" key="6">
    <source>
        <dbReference type="EMBL" id="MFD0902853.1"/>
    </source>
</evidence>
<comment type="caution">
    <text evidence="6">The sequence shown here is derived from an EMBL/GenBank/DDBJ whole genome shotgun (WGS) entry which is preliminary data.</text>
</comment>
<keyword evidence="7" id="KW-1185">Reference proteome</keyword>
<organism evidence="6 7">
    <name type="scientific">Actinomadura sediminis</name>
    <dbReference type="NCBI Taxonomy" id="1038904"/>
    <lineage>
        <taxon>Bacteria</taxon>
        <taxon>Bacillati</taxon>
        <taxon>Actinomycetota</taxon>
        <taxon>Actinomycetes</taxon>
        <taxon>Streptosporangiales</taxon>
        <taxon>Thermomonosporaceae</taxon>
        <taxon>Actinomadura</taxon>
    </lineage>
</organism>
<dbReference type="InterPro" id="IPR014757">
    <property type="entry name" value="Tscrpt_reg_IclR_C"/>
</dbReference>
<name>A0ABW3ER49_9ACTN</name>